<protein>
    <submittedName>
        <fullName evidence="1">Uncharacterized protein</fullName>
    </submittedName>
</protein>
<comment type="caution">
    <text evidence="1">The sequence shown here is derived from an EMBL/GenBank/DDBJ whole genome shotgun (WGS) entry which is preliminary data.</text>
</comment>
<name>A0ABT4R498_9HYPH</name>
<evidence type="ECO:0000313" key="1">
    <source>
        <dbReference type="EMBL" id="MCZ8548662.1"/>
    </source>
</evidence>
<organism evidence="1 2">
    <name type="scientific">Mesorhizobium qingshengii</name>
    <dbReference type="NCBI Taxonomy" id="1165689"/>
    <lineage>
        <taxon>Bacteria</taxon>
        <taxon>Pseudomonadati</taxon>
        <taxon>Pseudomonadota</taxon>
        <taxon>Alphaproteobacteria</taxon>
        <taxon>Hyphomicrobiales</taxon>
        <taxon>Phyllobacteriaceae</taxon>
        <taxon>Mesorhizobium</taxon>
    </lineage>
</organism>
<gene>
    <name evidence="1" type="ORF">OOJ09_31280</name>
</gene>
<keyword evidence="2" id="KW-1185">Reference proteome</keyword>
<sequence>MINSNDHCQMRIGRRSFPFEYYILNIVGPAAERPGGCTVVGKLADRPIFATIIDFSGDRYHYVGLATRLSDGQYDVESLSPGEWIVDPGLIYISEDVLVHSTIAMRERAVIQSRSSLASTLALTPGIATS</sequence>
<accession>A0ABT4R498</accession>
<reference evidence="1" key="1">
    <citation type="submission" date="2022-11" db="EMBL/GenBank/DDBJ databases">
        <authorList>
            <person name="Coimbra C."/>
        </authorList>
    </citation>
    <scope>NUCLEOTIDE SEQUENCE</scope>
    <source>
        <strain evidence="1">Jales19</strain>
    </source>
</reference>
<proteinExistence type="predicted"/>
<dbReference type="EMBL" id="JAPFQA010000035">
    <property type="protein sequence ID" value="MCZ8548662.1"/>
    <property type="molecule type" value="Genomic_DNA"/>
</dbReference>
<dbReference type="Proteomes" id="UP001152178">
    <property type="component" value="Unassembled WGS sequence"/>
</dbReference>
<dbReference type="RefSeq" id="WP_269908919.1">
    <property type="nucleotide sequence ID" value="NZ_JAPFQA010000035.1"/>
</dbReference>
<evidence type="ECO:0000313" key="2">
    <source>
        <dbReference type="Proteomes" id="UP001152178"/>
    </source>
</evidence>